<dbReference type="PANTHER" id="PTHR47027:SF20">
    <property type="entry name" value="REVERSE TRANSCRIPTASE-LIKE PROTEIN WITH RNA-DIRECTED DNA POLYMERASE DOMAIN"/>
    <property type="match status" value="1"/>
</dbReference>
<dbReference type="EMBL" id="LSSN01005718">
    <property type="protein sequence ID" value="OMJ08691.1"/>
    <property type="molecule type" value="Genomic_DNA"/>
</dbReference>
<dbReference type="PANTHER" id="PTHR47027">
    <property type="entry name" value="REVERSE TRANSCRIPTASE DOMAIN-CONTAINING PROTEIN"/>
    <property type="match status" value="1"/>
</dbReference>
<evidence type="ECO:0000313" key="3">
    <source>
        <dbReference type="Proteomes" id="UP000187283"/>
    </source>
</evidence>
<feature type="domain" description="Reverse transcriptase" evidence="1">
    <location>
        <begin position="1"/>
        <end position="138"/>
    </location>
</feature>
<evidence type="ECO:0000313" key="2">
    <source>
        <dbReference type="EMBL" id="OMJ08691.1"/>
    </source>
</evidence>
<gene>
    <name evidence="2" type="ORF">AYI70_g11381</name>
</gene>
<dbReference type="Proteomes" id="UP000187283">
    <property type="component" value="Unassembled WGS sequence"/>
</dbReference>
<evidence type="ECO:0000259" key="1">
    <source>
        <dbReference type="PROSITE" id="PS50878"/>
    </source>
</evidence>
<proteinExistence type="predicted"/>
<accession>A0A1R1X255</accession>
<comment type="caution">
    <text evidence="2">The sequence shown here is derived from an EMBL/GenBank/DDBJ whole genome shotgun (WGS) entry which is preliminary data.</text>
</comment>
<reference evidence="2 3" key="1">
    <citation type="submission" date="2017-01" db="EMBL/GenBank/DDBJ databases">
        <authorList>
            <person name="Mah S.A."/>
            <person name="Swanson W.J."/>
            <person name="Moy G.W."/>
            <person name="Vacquier V.D."/>
        </authorList>
    </citation>
    <scope>NUCLEOTIDE SEQUENCE [LARGE SCALE GENOMIC DNA]</scope>
    <source>
        <strain evidence="2 3">GSMNP</strain>
    </source>
</reference>
<dbReference type="OrthoDB" id="8063823at2759"/>
<dbReference type="PROSITE" id="PS50878">
    <property type="entry name" value="RT_POL"/>
    <property type="match status" value="1"/>
</dbReference>
<dbReference type="AlphaFoldDB" id="A0A1R1X255"/>
<sequence length="192" mass="21576">MMKGVYDAPKIVFRVGNEVSKATEYPFEVHQGCPASPILFDFFISNVFKGVRGVRMPGLTSRIPRLLFAVDSVLLAESSADLQDLLDTITIWSNTWEMAVNASKCVIMTISGDLTADMTLQGPKVDSTDQYTILGYIMNSKWDVSGAIKNMDRRPHQVADICPDDHLGDRECPVDQKFLLSRFKRSDYYHDS</sequence>
<dbReference type="Pfam" id="PF00078">
    <property type="entry name" value="RVT_1"/>
    <property type="match status" value="1"/>
</dbReference>
<dbReference type="InterPro" id="IPR000477">
    <property type="entry name" value="RT_dom"/>
</dbReference>
<name>A0A1R1X255_9FUNG</name>
<keyword evidence="3" id="KW-1185">Reference proteome</keyword>
<organism evidence="2 3">
    <name type="scientific">Smittium culicis</name>
    <dbReference type="NCBI Taxonomy" id="133412"/>
    <lineage>
        <taxon>Eukaryota</taxon>
        <taxon>Fungi</taxon>
        <taxon>Fungi incertae sedis</taxon>
        <taxon>Zoopagomycota</taxon>
        <taxon>Kickxellomycotina</taxon>
        <taxon>Harpellomycetes</taxon>
        <taxon>Harpellales</taxon>
        <taxon>Legeriomycetaceae</taxon>
        <taxon>Smittium</taxon>
    </lineage>
</organism>
<protein>
    <recommendedName>
        <fullName evidence="1">Reverse transcriptase domain-containing protein</fullName>
    </recommendedName>
</protein>